<dbReference type="InterPro" id="IPR050121">
    <property type="entry name" value="Cytochrome_P450_monoxygenase"/>
</dbReference>
<keyword evidence="4 7" id="KW-0479">Metal-binding</keyword>
<keyword evidence="9" id="KW-0472">Membrane</keyword>
<evidence type="ECO:0000256" key="5">
    <source>
        <dbReference type="ARBA" id="ARBA00023002"/>
    </source>
</evidence>
<dbReference type="PROSITE" id="PS00086">
    <property type="entry name" value="CYTOCHROME_P450"/>
    <property type="match status" value="1"/>
</dbReference>
<organism evidence="10 11">
    <name type="scientific">Moniliophthora roreri</name>
    <name type="common">Frosty pod rot fungus</name>
    <name type="synonym">Monilia roreri</name>
    <dbReference type="NCBI Taxonomy" id="221103"/>
    <lineage>
        <taxon>Eukaryota</taxon>
        <taxon>Fungi</taxon>
        <taxon>Dikarya</taxon>
        <taxon>Basidiomycota</taxon>
        <taxon>Agaricomycotina</taxon>
        <taxon>Agaricomycetes</taxon>
        <taxon>Agaricomycetidae</taxon>
        <taxon>Agaricales</taxon>
        <taxon>Marasmiineae</taxon>
        <taxon>Marasmiaceae</taxon>
        <taxon>Moniliophthora</taxon>
    </lineage>
</organism>
<dbReference type="InterPro" id="IPR017972">
    <property type="entry name" value="Cyt_P450_CS"/>
</dbReference>
<dbReference type="CDD" id="cd11062">
    <property type="entry name" value="CYP58-like"/>
    <property type="match status" value="1"/>
</dbReference>
<evidence type="ECO:0000256" key="6">
    <source>
        <dbReference type="ARBA" id="ARBA00023004"/>
    </source>
</evidence>
<keyword evidence="5 8" id="KW-0560">Oxidoreductase</keyword>
<evidence type="ECO:0000256" key="1">
    <source>
        <dbReference type="ARBA" id="ARBA00001971"/>
    </source>
</evidence>
<evidence type="ECO:0000256" key="9">
    <source>
        <dbReference type="SAM" id="Phobius"/>
    </source>
</evidence>
<evidence type="ECO:0000256" key="4">
    <source>
        <dbReference type="ARBA" id="ARBA00022723"/>
    </source>
</evidence>
<dbReference type="PRINTS" id="PR00463">
    <property type="entry name" value="EP450I"/>
</dbReference>
<proteinExistence type="inferred from homology"/>
<dbReference type="eggNOG" id="KOG0158">
    <property type="taxonomic scope" value="Eukaryota"/>
</dbReference>
<comment type="caution">
    <text evidence="10">The sequence shown here is derived from an EMBL/GenBank/DDBJ whole genome shotgun (WGS) entry which is preliminary data.</text>
</comment>
<dbReference type="GO" id="GO:0016705">
    <property type="term" value="F:oxidoreductase activity, acting on paired donors, with incorporation or reduction of molecular oxygen"/>
    <property type="evidence" value="ECO:0007669"/>
    <property type="project" value="InterPro"/>
</dbReference>
<name>A0A0W0F7W8_MONRR</name>
<dbReference type="PANTHER" id="PTHR24305">
    <property type="entry name" value="CYTOCHROME P450"/>
    <property type="match status" value="1"/>
</dbReference>
<accession>A0A0W0F7W8</accession>
<keyword evidence="6 7" id="KW-0408">Iron</keyword>
<dbReference type="GO" id="GO:0004497">
    <property type="term" value="F:monooxygenase activity"/>
    <property type="evidence" value="ECO:0007669"/>
    <property type="project" value="UniProtKB-KW"/>
</dbReference>
<comment type="pathway">
    <text evidence="2">Secondary metabolite biosynthesis.</text>
</comment>
<dbReference type="GO" id="GO:0020037">
    <property type="term" value="F:heme binding"/>
    <property type="evidence" value="ECO:0007669"/>
    <property type="project" value="InterPro"/>
</dbReference>
<keyword evidence="8" id="KW-0503">Monooxygenase</keyword>
<evidence type="ECO:0000313" key="10">
    <source>
        <dbReference type="EMBL" id="KTB32425.1"/>
    </source>
</evidence>
<protein>
    <recommendedName>
        <fullName evidence="12">Cytochrome p450</fullName>
    </recommendedName>
</protein>
<evidence type="ECO:0000256" key="3">
    <source>
        <dbReference type="ARBA" id="ARBA00010617"/>
    </source>
</evidence>
<dbReference type="Proteomes" id="UP000054988">
    <property type="component" value="Unassembled WGS sequence"/>
</dbReference>
<dbReference type="InterPro" id="IPR002401">
    <property type="entry name" value="Cyt_P450_E_grp-I"/>
</dbReference>
<evidence type="ECO:0000313" key="11">
    <source>
        <dbReference type="Proteomes" id="UP000054988"/>
    </source>
</evidence>
<dbReference type="Gene3D" id="1.10.630.10">
    <property type="entry name" value="Cytochrome P450"/>
    <property type="match status" value="1"/>
</dbReference>
<feature type="binding site" description="axial binding residue" evidence="7">
    <location>
        <position position="442"/>
    </location>
    <ligand>
        <name>heme</name>
        <dbReference type="ChEBI" id="CHEBI:30413"/>
    </ligand>
    <ligandPart>
        <name>Fe</name>
        <dbReference type="ChEBI" id="CHEBI:18248"/>
    </ligandPart>
</feature>
<dbReference type="Pfam" id="PF00067">
    <property type="entry name" value="p450"/>
    <property type="match status" value="1"/>
</dbReference>
<evidence type="ECO:0000256" key="7">
    <source>
        <dbReference type="PIRSR" id="PIRSR602401-1"/>
    </source>
</evidence>
<keyword evidence="9" id="KW-0812">Transmembrane</keyword>
<dbReference type="SUPFAM" id="SSF48264">
    <property type="entry name" value="Cytochrome P450"/>
    <property type="match status" value="1"/>
</dbReference>
<keyword evidence="9" id="KW-1133">Transmembrane helix</keyword>
<dbReference type="GO" id="GO:0005506">
    <property type="term" value="F:iron ion binding"/>
    <property type="evidence" value="ECO:0007669"/>
    <property type="project" value="InterPro"/>
</dbReference>
<reference evidence="10 11" key="1">
    <citation type="submission" date="2015-12" db="EMBL/GenBank/DDBJ databases">
        <title>Draft genome sequence of Moniliophthora roreri, the causal agent of frosty pod rot of cacao.</title>
        <authorList>
            <person name="Aime M.C."/>
            <person name="Diaz-Valderrama J.R."/>
            <person name="Kijpornyongpan T."/>
            <person name="Phillips-Mora W."/>
        </authorList>
    </citation>
    <scope>NUCLEOTIDE SEQUENCE [LARGE SCALE GENOMIC DNA]</scope>
    <source>
        <strain evidence="10 11">MCA 2952</strain>
    </source>
</reference>
<dbReference type="PRINTS" id="PR00385">
    <property type="entry name" value="P450"/>
</dbReference>
<gene>
    <name evidence="10" type="ORF">WG66_14951</name>
</gene>
<evidence type="ECO:0000256" key="2">
    <source>
        <dbReference type="ARBA" id="ARBA00005179"/>
    </source>
</evidence>
<comment type="similarity">
    <text evidence="3 8">Belongs to the cytochrome P450 family.</text>
</comment>
<dbReference type="EMBL" id="LATX01002226">
    <property type="protein sequence ID" value="KTB32425.1"/>
    <property type="molecule type" value="Genomic_DNA"/>
</dbReference>
<evidence type="ECO:0000256" key="8">
    <source>
        <dbReference type="RuleBase" id="RU000461"/>
    </source>
</evidence>
<evidence type="ECO:0008006" key="12">
    <source>
        <dbReference type="Google" id="ProtNLM"/>
    </source>
</evidence>
<dbReference type="InterPro" id="IPR036396">
    <property type="entry name" value="Cyt_P450_sf"/>
</dbReference>
<sequence length="504" mass="57013">MEVVAGVSLLILVHIVLLGLYRLWIHPLRKFPGPNLAAMTGMYRAYYTTFGDGGWLEHLKKLHRHYGPVVRVTPWELHFNIPDAFDDIHVAPKPHWSKDPGFYGSFETTEALVSLTDPQRASKRRVLLGPYFSRRGVLQLEHVVQRTVDTLIEKLFSYAETHKPANMFLAYRATTLDIITSYLFGQRFNALESPQFRNSLLVGMDDSLRTMWFGRYLPIQLDKWLPESFLRKFAPSAIFLLDQKGFLAKKLDEISANPPSLQDAGHKAIFSVLFDTSKADGVGDPWIFPRSLLLDECITLQFAGSDTVGNTCMVGTYGLLTNPGALKKLRKELDEAWPDVNMAMSYEVLEKLPYLGAVIKESLRMSPGVVSPLPRVVGPSGATIAGVVVPAGTVISCGTYFVHNDPTLFPEPKTFKPERWLDENTRALEKYLVIFSKGSRICLGLNLAWCELFLIFANVFRKLDLEVWETRAEDLTYLDFFLPLYNGKHLTAHIRLRNTDLLAD</sequence>
<comment type="cofactor">
    <cofactor evidence="1 7">
        <name>heme</name>
        <dbReference type="ChEBI" id="CHEBI:30413"/>
    </cofactor>
</comment>
<feature type="transmembrane region" description="Helical" evidence="9">
    <location>
        <begin position="6"/>
        <end position="25"/>
    </location>
</feature>
<dbReference type="AlphaFoldDB" id="A0A0W0F7W8"/>
<dbReference type="PANTHER" id="PTHR24305:SF157">
    <property type="entry name" value="N-ACETYLTRYPTOPHAN 6-HYDROXYLASE IVOC-RELATED"/>
    <property type="match status" value="1"/>
</dbReference>
<dbReference type="InterPro" id="IPR001128">
    <property type="entry name" value="Cyt_P450"/>
</dbReference>
<keyword evidence="7 8" id="KW-0349">Heme</keyword>